<keyword evidence="1" id="KW-1133">Transmembrane helix</keyword>
<feature type="transmembrane region" description="Helical" evidence="1">
    <location>
        <begin position="122"/>
        <end position="142"/>
    </location>
</feature>
<protein>
    <submittedName>
        <fullName evidence="2">Uncharacterized protein</fullName>
    </submittedName>
</protein>
<name>A0AAE9HVG5_9NEIS</name>
<feature type="transmembrane region" description="Helical" evidence="1">
    <location>
        <begin position="88"/>
        <end position="110"/>
    </location>
</feature>
<keyword evidence="1" id="KW-0812">Transmembrane</keyword>
<proteinExistence type="predicted"/>
<evidence type="ECO:0000313" key="3">
    <source>
        <dbReference type="Proteomes" id="UP001056819"/>
    </source>
</evidence>
<feature type="transmembrane region" description="Helical" evidence="1">
    <location>
        <begin position="54"/>
        <end position="76"/>
    </location>
</feature>
<reference evidence="2" key="1">
    <citation type="submission" date="2022-05" db="EMBL/GenBank/DDBJ databases">
        <title>Alysiella filiformis genome sequencing.</title>
        <authorList>
            <person name="Viehboeck T."/>
        </authorList>
    </citation>
    <scope>NUCLEOTIDE SEQUENCE</scope>
    <source>
        <strain evidence="2">DSM 2580</strain>
    </source>
</reference>
<accession>A0AAE9HVG5</accession>
<feature type="transmembrane region" description="Helical" evidence="1">
    <location>
        <begin position="154"/>
        <end position="175"/>
    </location>
</feature>
<evidence type="ECO:0000313" key="2">
    <source>
        <dbReference type="EMBL" id="URD68359.1"/>
    </source>
</evidence>
<dbReference type="Proteomes" id="UP001056819">
    <property type="component" value="Chromosome"/>
</dbReference>
<sequence length="236" mass="27342">MISSWNKLITSSISVAFLGITGWATAYCYGWGQALYYGYPWWHVHQGPDQVARSLAYVCVASLALVAGYILGYALLQQVRKSLLFQQIGCLRIFVLISVFFWPVALEFYLFIGNLPQQVLEYYLLFTLIASILLHRVGNRFTLDWKCLVANEQYSVVFTAVFFLYFTLLSFGIGYTRPHFRTTYDRIVFEKQSYYILASNHDVYILGRCMRDNHSFVFFNHNTLKGYKIDVVQNGL</sequence>
<dbReference type="RefSeq" id="WP_027021994.1">
    <property type="nucleotide sequence ID" value="NZ_CP097501.1"/>
</dbReference>
<organism evidence="2 3">
    <name type="scientific">Conchiformibius steedae DSM 2580</name>
    <dbReference type="NCBI Taxonomy" id="1121352"/>
    <lineage>
        <taxon>Bacteria</taxon>
        <taxon>Pseudomonadati</taxon>
        <taxon>Pseudomonadota</taxon>
        <taxon>Betaproteobacteria</taxon>
        <taxon>Neisseriales</taxon>
        <taxon>Neisseriaceae</taxon>
        <taxon>Conchiformibius</taxon>
    </lineage>
</organism>
<evidence type="ECO:0000256" key="1">
    <source>
        <dbReference type="SAM" id="Phobius"/>
    </source>
</evidence>
<dbReference type="EMBL" id="CP097501">
    <property type="protein sequence ID" value="URD68359.1"/>
    <property type="molecule type" value="Genomic_DNA"/>
</dbReference>
<gene>
    <name evidence="2" type="ORF">LNQ82_04170</name>
</gene>
<dbReference type="AlphaFoldDB" id="A0AAE9HVG5"/>
<keyword evidence="1" id="KW-0472">Membrane</keyword>